<keyword evidence="7" id="KW-1185">Reference proteome</keyword>
<dbReference type="InterPro" id="IPR014718">
    <property type="entry name" value="GH-type_carb-bd"/>
</dbReference>
<evidence type="ECO:0000313" key="6">
    <source>
        <dbReference type="EMBL" id="GAA0183074.1"/>
    </source>
</evidence>
<dbReference type="EMBL" id="BAABME010010995">
    <property type="protein sequence ID" value="GAA0183074.1"/>
    <property type="molecule type" value="Genomic_DNA"/>
</dbReference>
<dbReference type="GO" id="GO:0005737">
    <property type="term" value="C:cytoplasm"/>
    <property type="evidence" value="ECO:0007669"/>
    <property type="project" value="TreeGrafter"/>
</dbReference>
<gene>
    <name evidence="6" type="ORF">LIER_30553</name>
</gene>
<reference evidence="6 7" key="1">
    <citation type="submission" date="2024-01" db="EMBL/GenBank/DDBJ databases">
        <title>The complete chloroplast genome sequence of Lithospermum erythrorhizon: insights into the phylogenetic relationship among Boraginaceae species and the maternal lineages of purple gromwells.</title>
        <authorList>
            <person name="Okada T."/>
            <person name="Watanabe K."/>
        </authorList>
    </citation>
    <scope>NUCLEOTIDE SEQUENCE [LARGE SCALE GENOMIC DNA]</scope>
</reference>
<dbReference type="PIRSF" id="PIRSF016020">
    <property type="entry name" value="PHexose_mutarotase"/>
    <property type="match status" value="1"/>
</dbReference>
<dbReference type="GO" id="GO:0030246">
    <property type="term" value="F:carbohydrate binding"/>
    <property type="evidence" value="ECO:0007669"/>
    <property type="project" value="UniProtKB-UniRule"/>
</dbReference>
<evidence type="ECO:0000256" key="5">
    <source>
        <dbReference type="PIRNR" id="PIRNR016020"/>
    </source>
</evidence>
<dbReference type="InterPro" id="IPR008183">
    <property type="entry name" value="Aldose_1/G6P_1-epimerase"/>
</dbReference>
<dbReference type="GO" id="GO:0005975">
    <property type="term" value="P:carbohydrate metabolic process"/>
    <property type="evidence" value="ECO:0007669"/>
    <property type="project" value="InterPro"/>
</dbReference>
<evidence type="ECO:0000256" key="4">
    <source>
        <dbReference type="ARBA" id="ARBA00023235"/>
    </source>
</evidence>
<organism evidence="6 7">
    <name type="scientific">Lithospermum erythrorhizon</name>
    <name type="common">Purple gromwell</name>
    <name type="synonym">Lithospermum officinale var. erythrorhizon</name>
    <dbReference type="NCBI Taxonomy" id="34254"/>
    <lineage>
        <taxon>Eukaryota</taxon>
        <taxon>Viridiplantae</taxon>
        <taxon>Streptophyta</taxon>
        <taxon>Embryophyta</taxon>
        <taxon>Tracheophyta</taxon>
        <taxon>Spermatophyta</taxon>
        <taxon>Magnoliopsida</taxon>
        <taxon>eudicotyledons</taxon>
        <taxon>Gunneridae</taxon>
        <taxon>Pentapetalae</taxon>
        <taxon>asterids</taxon>
        <taxon>lamiids</taxon>
        <taxon>Boraginales</taxon>
        <taxon>Boraginaceae</taxon>
        <taxon>Boraginoideae</taxon>
        <taxon>Lithospermeae</taxon>
        <taxon>Lithospermum</taxon>
    </lineage>
</organism>
<dbReference type="InterPro" id="IPR025532">
    <property type="entry name" value="G6P_1-epimerase"/>
</dbReference>
<proteinExistence type="inferred from homology"/>
<dbReference type="AlphaFoldDB" id="A0AAV3RPZ1"/>
<comment type="catalytic activity">
    <reaction evidence="1">
        <text>alpha-D-glucose 6-phosphate = beta-D-glucose 6-phosphate</text>
        <dbReference type="Rhea" id="RHEA:16249"/>
        <dbReference type="ChEBI" id="CHEBI:58225"/>
        <dbReference type="ChEBI" id="CHEBI:58247"/>
        <dbReference type="EC" id="5.1.3.15"/>
    </reaction>
</comment>
<protein>
    <recommendedName>
        <fullName evidence="3 5">glucose-6-phosphate 1-epimerase</fullName>
        <ecNumber evidence="3 5">5.1.3.15</ecNumber>
    </recommendedName>
</protein>
<dbReference type="PANTHER" id="PTHR11122:SF33">
    <property type="entry name" value="GLUCOSE-6-PHOSPHATE 1-EPIMERASE"/>
    <property type="match status" value="1"/>
</dbReference>
<accession>A0AAV3RPZ1</accession>
<name>A0AAV3RPZ1_LITER</name>
<dbReference type="InterPro" id="IPR011013">
    <property type="entry name" value="Gal_mutarotase_sf_dom"/>
</dbReference>
<dbReference type="PANTHER" id="PTHR11122">
    <property type="entry name" value="APOSPORY-ASSOCIATED PROTEIN C-RELATED"/>
    <property type="match status" value="1"/>
</dbReference>
<comment type="caution">
    <text evidence="6">The sequence shown here is derived from an EMBL/GenBank/DDBJ whole genome shotgun (WGS) entry which is preliminary data.</text>
</comment>
<dbReference type="GO" id="GO:0047938">
    <property type="term" value="F:glucose-6-phosphate 1-epimerase activity"/>
    <property type="evidence" value="ECO:0007669"/>
    <property type="project" value="UniProtKB-UniRule"/>
</dbReference>
<keyword evidence="4 5" id="KW-0413">Isomerase</keyword>
<dbReference type="Pfam" id="PF01263">
    <property type="entry name" value="Aldose_epim"/>
    <property type="match status" value="1"/>
</dbReference>
<evidence type="ECO:0000256" key="2">
    <source>
        <dbReference type="ARBA" id="ARBA00005866"/>
    </source>
</evidence>
<dbReference type="Gene3D" id="2.70.98.10">
    <property type="match status" value="1"/>
</dbReference>
<dbReference type="EC" id="5.1.3.15" evidence="3 5"/>
<evidence type="ECO:0000256" key="3">
    <source>
        <dbReference type="ARBA" id="ARBA00012083"/>
    </source>
</evidence>
<sequence>MQLSNKKDKGEEGWQNQVVVKLRNIIWWNRPLKQMPFDIVKDANGLPRVILTEPGGSSAEVLPHGGRIASWKNERGEEMLFLNQKANGKSPVSRIKGGISLCSPLLGNPRPDEEQSSERGTLWSIDNDILHQCPITNGSSVNLILKSYRKGLLLSPYSFELRLHVSLSPGKLTLIFSIKNTDKKSFTFKFAVRNFLSVSDISEVRVEGLETVDYLDNLLQRQRFTEPADAMTFDNEIHRVYLSTPPRIAVIDHDKKRTIVLHKAGLPDAVIWNPWGKKSKLLPFQCDKDYKVMLSVDSAAYEKPIVLKPSEEWKASQELSIVSSSYCSGQLDSKMVMGALANYNKITKN</sequence>
<dbReference type="Proteomes" id="UP001454036">
    <property type="component" value="Unassembled WGS sequence"/>
</dbReference>
<evidence type="ECO:0000313" key="7">
    <source>
        <dbReference type="Proteomes" id="UP001454036"/>
    </source>
</evidence>
<evidence type="ECO:0000256" key="1">
    <source>
        <dbReference type="ARBA" id="ARBA00001096"/>
    </source>
</evidence>
<comment type="similarity">
    <text evidence="2 5">Belongs to the glucose-6-phosphate 1-epimerase family.</text>
</comment>
<dbReference type="SUPFAM" id="SSF74650">
    <property type="entry name" value="Galactose mutarotase-like"/>
    <property type="match status" value="1"/>
</dbReference>